<keyword evidence="6" id="KW-0072">Autophagy</keyword>
<keyword evidence="3" id="KW-0808">Transferase</keyword>
<proteinExistence type="inferred from homology"/>
<keyword evidence="5" id="KW-0653">Protein transport</keyword>
<dbReference type="Proteomes" id="UP000231358">
    <property type="component" value="Unassembled WGS sequence"/>
</dbReference>
<evidence type="ECO:0000256" key="3">
    <source>
        <dbReference type="ARBA" id="ARBA00022679"/>
    </source>
</evidence>
<keyword evidence="5" id="KW-0813">Transport</keyword>
<dbReference type="AlphaFoldDB" id="A0A2G7G9U0"/>
<dbReference type="InterPro" id="IPR007135">
    <property type="entry name" value="Atg3/Atg10"/>
</dbReference>
<organism evidence="8 9">
    <name type="scientific">Aspergillus arachidicola</name>
    <dbReference type="NCBI Taxonomy" id="656916"/>
    <lineage>
        <taxon>Eukaryota</taxon>
        <taxon>Fungi</taxon>
        <taxon>Dikarya</taxon>
        <taxon>Ascomycota</taxon>
        <taxon>Pezizomycotina</taxon>
        <taxon>Eurotiomycetes</taxon>
        <taxon>Eurotiomycetidae</taxon>
        <taxon>Eurotiales</taxon>
        <taxon>Aspergillaceae</taxon>
        <taxon>Aspergillus</taxon>
        <taxon>Aspergillus subgen. Circumdati</taxon>
    </lineage>
</organism>
<evidence type="ECO:0000256" key="4">
    <source>
        <dbReference type="ARBA" id="ARBA00022786"/>
    </source>
</evidence>
<protein>
    <recommendedName>
        <fullName evidence="2">Ubiquitin-like-conjugating enzyme ATG10</fullName>
    </recommendedName>
    <alternativeName>
        <fullName evidence="7">Autophagy-related protein 10</fullName>
    </alternativeName>
</protein>
<evidence type="ECO:0000313" key="9">
    <source>
        <dbReference type="Proteomes" id="UP000231358"/>
    </source>
</evidence>
<evidence type="ECO:0000256" key="1">
    <source>
        <dbReference type="ARBA" id="ARBA00005696"/>
    </source>
</evidence>
<comment type="similarity">
    <text evidence="1">Belongs to the ATG10 family.</text>
</comment>
<dbReference type="GO" id="GO:0032446">
    <property type="term" value="P:protein modification by small protein conjugation"/>
    <property type="evidence" value="ECO:0007669"/>
    <property type="project" value="TreeGrafter"/>
</dbReference>
<dbReference type="GO" id="GO:0000422">
    <property type="term" value="P:autophagy of mitochondrion"/>
    <property type="evidence" value="ECO:0007669"/>
    <property type="project" value="TreeGrafter"/>
</dbReference>
<dbReference type="Gene3D" id="3.30.1460.50">
    <property type="match status" value="1"/>
</dbReference>
<dbReference type="PANTHER" id="PTHR14957">
    <property type="entry name" value="UBIQUITIN-LIKE-CONJUGATING ENZYME ATG10"/>
    <property type="match status" value="1"/>
</dbReference>
<comment type="caution">
    <text evidence="8">The sequence shown here is derived from an EMBL/GenBank/DDBJ whole genome shotgun (WGS) entry which is preliminary data.</text>
</comment>
<reference evidence="8 9" key="1">
    <citation type="submission" date="2017-05" db="EMBL/GenBank/DDBJ databases">
        <title>Genome sequence for an aflatoxigenic pathogen of Argentinian peanut, Aspergillus arachidicola.</title>
        <authorList>
            <person name="Moore G."/>
            <person name="Beltz S.B."/>
            <person name="Mack B.M."/>
        </authorList>
    </citation>
    <scope>NUCLEOTIDE SEQUENCE [LARGE SCALE GENOMIC DNA]</scope>
    <source>
        <strain evidence="8 9">CBS 117610</strain>
    </source>
</reference>
<dbReference type="GO" id="GO:0000045">
    <property type="term" value="P:autophagosome assembly"/>
    <property type="evidence" value="ECO:0007669"/>
    <property type="project" value="TreeGrafter"/>
</dbReference>
<evidence type="ECO:0000256" key="5">
    <source>
        <dbReference type="ARBA" id="ARBA00022927"/>
    </source>
</evidence>
<evidence type="ECO:0000256" key="7">
    <source>
        <dbReference type="ARBA" id="ARBA00029833"/>
    </source>
</evidence>
<gene>
    <name evidence="8" type="ORF">AARAC_003215</name>
</gene>
<name>A0A2G7G9U0_9EURO</name>
<dbReference type="Pfam" id="PF03987">
    <property type="entry name" value="Autophagy_act_C"/>
    <property type="match status" value="1"/>
</dbReference>
<dbReference type="STRING" id="656916.A0A2G7G9U0"/>
<accession>A0A2G7G9U0</accession>
<dbReference type="GO" id="GO:0005829">
    <property type="term" value="C:cytosol"/>
    <property type="evidence" value="ECO:0007669"/>
    <property type="project" value="TreeGrafter"/>
</dbReference>
<dbReference type="EMBL" id="NEXV01000051">
    <property type="protein sequence ID" value="PIG89577.1"/>
    <property type="molecule type" value="Genomic_DNA"/>
</dbReference>
<evidence type="ECO:0000256" key="2">
    <source>
        <dbReference type="ARBA" id="ARBA00021099"/>
    </source>
</evidence>
<sequence>MQEVSAAVVPRWSLEVELHRVFTSRMASSSLSSQRVLSAFPFLTSEEFECACRAFLDRIHVLGNLDGVGWSSIRFVQQVAAAFSLGLFPASEALIRASNSSNRLHIEHDIILSPTYQVPVLYFTLRRDSHPGPLGIDEVYQYLVPDQYRRELQNVGVMGGISFGYHPQSGTPTFFVHPCNTADAMKEIAGQQRVTPEAYLITWLGMVGNRLSLHLPHELFATEGVQKPQGLS</sequence>
<dbReference type="GO" id="GO:0015031">
    <property type="term" value="P:protein transport"/>
    <property type="evidence" value="ECO:0007669"/>
    <property type="project" value="UniProtKB-KW"/>
</dbReference>
<keyword evidence="9" id="KW-1185">Reference proteome</keyword>
<dbReference type="PANTHER" id="PTHR14957:SF1">
    <property type="entry name" value="UBIQUITIN-LIKE-CONJUGATING ENZYME ATG10"/>
    <property type="match status" value="1"/>
</dbReference>
<keyword evidence="4" id="KW-0833">Ubl conjugation pathway</keyword>
<evidence type="ECO:0000256" key="6">
    <source>
        <dbReference type="ARBA" id="ARBA00023006"/>
    </source>
</evidence>
<dbReference type="GO" id="GO:0061651">
    <property type="term" value="F:Atg12 conjugating enzyme activity"/>
    <property type="evidence" value="ECO:0007669"/>
    <property type="project" value="TreeGrafter"/>
</dbReference>
<evidence type="ECO:0000313" key="8">
    <source>
        <dbReference type="EMBL" id="PIG89577.1"/>
    </source>
</evidence>